<keyword evidence="2" id="KW-1185">Reference proteome</keyword>
<organism evidence="1 2">
    <name type="scientific">Prauserella oleivorans</name>
    <dbReference type="NCBI Taxonomy" id="1478153"/>
    <lineage>
        <taxon>Bacteria</taxon>
        <taxon>Bacillati</taxon>
        <taxon>Actinomycetota</taxon>
        <taxon>Actinomycetes</taxon>
        <taxon>Pseudonocardiales</taxon>
        <taxon>Pseudonocardiaceae</taxon>
        <taxon>Prauserella</taxon>
    </lineage>
</organism>
<proteinExistence type="predicted"/>
<evidence type="ECO:0000313" key="2">
    <source>
        <dbReference type="Proteomes" id="UP001597478"/>
    </source>
</evidence>
<sequence>MRGLVLVCGRAELRSPLPDGVRAQAVPARPGKGDVDPLLAPDLVVVGTDADLAAVVLRLLRKNLLDTTSVGYVPAEAGSAVAGLWGLPTAPERALELALSGDARPVPLIRDDAGGVLLGRGVVRDPRGVAYCDDTEALRGQAASIVVQPDPDGGAGLRATVTHGRVLKRRRAFAGRAFQLGGAEVVPESDGVPYPRPIRRWTWYRHTHDLRLVLPPR</sequence>
<dbReference type="Proteomes" id="UP001597478">
    <property type="component" value="Unassembled WGS sequence"/>
</dbReference>
<evidence type="ECO:0008006" key="3">
    <source>
        <dbReference type="Google" id="ProtNLM"/>
    </source>
</evidence>
<gene>
    <name evidence="1" type="ORF">ACFS2C_25220</name>
</gene>
<dbReference type="EMBL" id="JBHUOF010000049">
    <property type="protein sequence ID" value="MFD2802696.1"/>
    <property type="molecule type" value="Genomic_DNA"/>
</dbReference>
<dbReference type="RefSeq" id="WP_377396118.1">
    <property type="nucleotide sequence ID" value="NZ_JBHSAN010000054.1"/>
</dbReference>
<evidence type="ECO:0000313" key="1">
    <source>
        <dbReference type="EMBL" id="MFD2802696.1"/>
    </source>
</evidence>
<accession>A0ABW5WGS6</accession>
<protein>
    <recommendedName>
        <fullName evidence="3">DAGKc domain-containing protein</fullName>
    </recommendedName>
</protein>
<comment type="caution">
    <text evidence="1">The sequence shown here is derived from an EMBL/GenBank/DDBJ whole genome shotgun (WGS) entry which is preliminary data.</text>
</comment>
<name>A0ABW5WGS6_9PSEU</name>
<reference evidence="2" key="1">
    <citation type="journal article" date="2019" name="Int. J. Syst. Evol. Microbiol.">
        <title>The Global Catalogue of Microorganisms (GCM) 10K type strain sequencing project: providing services to taxonomists for standard genome sequencing and annotation.</title>
        <authorList>
            <consortium name="The Broad Institute Genomics Platform"/>
            <consortium name="The Broad Institute Genome Sequencing Center for Infectious Disease"/>
            <person name="Wu L."/>
            <person name="Ma J."/>
        </authorList>
    </citation>
    <scope>NUCLEOTIDE SEQUENCE [LARGE SCALE GENOMIC DNA]</scope>
    <source>
        <strain evidence="2">IBRC-M 10906</strain>
    </source>
</reference>